<dbReference type="Gene3D" id="3.90.960.10">
    <property type="entry name" value="YbaK/aminoacyl-tRNA synthetase-associated domain"/>
    <property type="match status" value="1"/>
</dbReference>
<gene>
    <name evidence="2" type="ORF">OQ273_08230</name>
</gene>
<evidence type="ECO:0000313" key="3">
    <source>
        <dbReference type="Proteomes" id="UP001151234"/>
    </source>
</evidence>
<keyword evidence="3" id="KW-1185">Reference proteome</keyword>
<dbReference type="PANTHER" id="PTHR30411">
    <property type="entry name" value="CYTOPLASMIC PROTEIN"/>
    <property type="match status" value="1"/>
</dbReference>
<feature type="domain" description="YbaK/aminoacyl-tRNA synthetase-associated" evidence="1">
    <location>
        <begin position="36"/>
        <end position="152"/>
    </location>
</feature>
<organism evidence="2 3">
    <name type="scientific">Hoeflea prorocentri</name>
    <dbReference type="NCBI Taxonomy" id="1922333"/>
    <lineage>
        <taxon>Bacteria</taxon>
        <taxon>Pseudomonadati</taxon>
        <taxon>Pseudomonadota</taxon>
        <taxon>Alphaproteobacteria</taxon>
        <taxon>Hyphomicrobiales</taxon>
        <taxon>Rhizobiaceae</taxon>
        <taxon>Hoeflea</taxon>
    </lineage>
</organism>
<evidence type="ECO:0000259" key="1">
    <source>
        <dbReference type="Pfam" id="PF04073"/>
    </source>
</evidence>
<proteinExistence type="predicted"/>
<name>A0A9X3UH52_9HYPH</name>
<dbReference type="PANTHER" id="PTHR30411:SF1">
    <property type="entry name" value="CYTOPLASMIC PROTEIN"/>
    <property type="match status" value="1"/>
</dbReference>
<sequence>MNTPDGSTGKLSSIDRVRNAARTLGLQIDIVRMDQSTRTAQEAADACGCSVAQIVKSLVFENADTGALILLLVAGNNNADLDLIRETHGLTLQRCDTRKVRNETGFAIGGVAPIGHINPIRVLMDEGLLAHPAVWAAAGRPDSVFSVEPNALCAAISAETISVANP</sequence>
<dbReference type="SUPFAM" id="SSF55826">
    <property type="entry name" value="YbaK/ProRS associated domain"/>
    <property type="match status" value="1"/>
</dbReference>
<dbReference type="EMBL" id="JAPJZI010000001">
    <property type="protein sequence ID" value="MDA5398555.1"/>
    <property type="molecule type" value="Genomic_DNA"/>
</dbReference>
<accession>A0A9X3UH52</accession>
<dbReference type="InterPro" id="IPR036754">
    <property type="entry name" value="YbaK/aa-tRNA-synt-asso_dom_sf"/>
</dbReference>
<dbReference type="RefSeq" id="WP_267989968.1">
    <property type="nucleotide sequence ID" value="NZ_JAPJZI010000001.1"/>
</dbReference>
<protein>
    <submittedName>
        <fullName evidence="2">YbaK/EbsC family protein</fullName>
    </submittedName>
</protein>
<dbReference type="AlphaFoldDB" id="A0A9X3UH52"/>
<dbReference type="CDD" id="cd04333">
    <property type="entry name" value="ProX_deacylase"/>
    <property type="match status" value="1"/>
</dbReference>
<dbReference type="Pfam" id="PF04073">
    <property type="entry name" value="tRNA_edit"/>
    <property type="match status" value="1"/>
</dbReference>
<dbReference type="Proteomes" id="UP001151234">
    <property type="component" value="Unassembled WGS sequence"/>
</dbReference>
<reference evidence="2" key="1">
    <citation type="submission" date="2022-11" db="EMBL/GenBank/DDBJ databases">
        <title>Draft genome sequence of Hoeflea poritis E7-10 and Hoeflea prorocentri PM5-8, separated from scleractinian coral Porites lutea and marine dinoflagellate.</title>
        <authorList>
            <person name="Zhang G."/>
            <person name="Wei Q."/>
            <person name="Cai L."/>
        </authorList>
    </citation>
    <scope>NUCLEOTIDE SEQUENCE</scope>
    <source>
        <strain evidence="2">PM5-8</strain>
    </source>
</reference>
<dbReference type="GO" id="GO:0002161">
    <property type="term" value="F:aminoacyl-tRNA deacylase activity"/>
    <property type="evidence" value="ECO:0007669"/>
    <property type="project" value="InterPro"/>
</dbReference>
<dbReference type="InterPro" id="IPR007214">
    <property type="entry name" value="YbaK/aa-tRNA-synth-assoc-dom"/>
</dbReference>
<comment type="caution">
    <text evidence="2">The sequence shown here is derived from an EMBL/GenBank/DDBJ whole genome shotgun (WGS) entry which is preliminary data.</text>
</comment>
<evidence type="ECO:0000313" key="2">
    <source>
        <dbReference type="EMBL" id="MDA5398555.1"/>
    </source>
</evidence>